<reference evidence="2" key="1">
    <citation type="submission" date="2019-01" db="EMBL/GenBank/DDBJ databases">
        <authorList>
            <consortium name="Genoscope - CEA"/>
            <person name="William W."/>
        </authorList>
    </citation>
    <scope>NUCLEOTIDE SEQUENCE</scope>
    <source>
        <strain evidence="2">CR-1</strain>
    </source>
</reference>
<dbReference type="CDD" id="cd02440">
    <property type="entry name" value="AdoMet_MTases"/>
    <property type="match status" value="1"/>
</dbReference>
<gene>
    <name evidence="2" type="ORF">EPICR_40065</name>
</gene>
<accession>A0A484HLL3</accession>
<name>A0A484HLL3_9BACT</name>
<proteinExistence type="predicted"/>
<evidence type="ECO:0000259" key="1">
    <source>
        <dbReference type="Pfam" id="PF13847"/>
    </source>
</evidence>
<evidence type="ECO:0000313" key="2">
    <source>
        <dbReference type="EMBL" id="VEN74486.1"/>
    </source>
</evidence>
<dbReference type="InterPro" id="IPR025714">
    <property type="entry name" value="Methyltranfer_dom"/>
</dbReference>
<dbReference type="EMBL" id="CAACVI010000034">
    <property type="protein sequence ID" value="VEN74486.1"/>
    <property type="molecule type" value="Genomic_DNA"/>
</dbReference>
<dbReference type="InterPro" id="IPR029063">
    <property type="entry name" value="SAM-dependent_MTases_sf"/>
</dbReference>
<dbReference type="SUPFAM" id="SSF53335">
    <property type="entry name" value="S-adenosyl-L-methionine-dependent methyltransferases"/>
    <property type="match status" value="1"/>
</dbReference>
<dbReference type="AlphaFoldDB" id="A0A484HLL3"/>
<protein>
    <recommendedName>
        <fullName evidence="1">Methyltransferase domain-containing protein</fullName>
    </recommendedName>
</protein>
<dbReference type="Pfam" id="PF13847">
    <property type="entry name" value="Methyltransf_31"/>
    <property type="match status" value="1"/>
</dbReference>
<dbReference type="Gene3D" id="3.40.50.150">
    <property type="entry name" value="Vaccinia Virus protein VP39"/>
    <property type="match status" value="1"/>
</dbReference>
<feature type="domain" description="Methyltransferase" evidence="1">
    <location>
        <begin position="41"/>
        <end position="137"/>
    </location>
</feature>
<sequence>MDKKYLKCWNDEQVVNFFISNRKYIEDVYPSEKYFLDEYLQPGMRALDYGCAAGGFCNILKNGYHLPYSNYWGVDQSFQMIETARQLYPRANFETDLNEIFKKKMKFDLVFSFGVLHMTFNWEKILHNLYHLASKYLIFDLRIITGETTIENIDQSFQTLSFNKATSGEEIECLNVPYIILNNQDVENRLSKIYKKRDRLLRYSYTRPVSETVTSPYSEVEMTSFCIIKRTERQL</sequence>
<organism evidence="2">
    <name type="scientific">uncultured Desulfobacteraceae bacterium</name>
    <dbReference type="NCBI Taxonomy" id="218296"/>
    <lineage>
        <taxon>Bacteria</taxon>
        <taxon>Pseudomonadati</taxon>
        <taxon>Thermodesulfobacteriota</taxon>
        <taxon>Desulfobacteria</taxon>
        <taxon>Desulfobacterales</taxon>
        <taxon>Desulfobacteraceae</taxon>
        <taxon>environmental samples</taxon>
    </lineage>
</organism>